<feature type="domain" description="Glutamine amidotransferase" evidence="2">
    <location>
        <begin position="4"/>
        <end position="191"/>
    </location>
</feature>
<dbReference type="InterPro" id="IPR017926">
    <property type="entry name" value="GATASE"/>
</dbReference>
<keyword evidence="1" id="KW-0315">Glutamine amidotransferase</keyword>
<comment type="caution">
    <text evidence="3">The sequence shown here is derived from an EMBL/GenBank/DDBJ whole genome shotgun (WGS) entry which is preliminary data.</text>
</comment>
<evidence type="ECO:0000259" key="2">
    <source>
        <dbReference type="Pfam" id="PF00117"/>
    </source>
</evidence>
<dbReference type="NCBIfam" id="TIGR00566">
    <property type="entry name" value="trpG_papA"/>
    <property type="match status" value="1"/>
</dbReference>
<dbReference type="PANTHER" id="PTHR43418">
    <property type="entry name" value="MULTIFUNCTIONAL TRYPTOPHAN BIOSYNTHESIS PROTEIN-RELATED"/>
    <property type="match status" value="1"/>
</dbReference>
<dbReference type="RefSeq" id="WP_409551768.1">
    <property type="nucleotide sequence ID" value="NZ_JBKBDE010000009.1"/>
</dbReference>
<dbReference type="PRINTS" id="PR00096">
    <property type="entry name" value="GATASE"/>
</dbReference>
<dbReference type="Gene3D" id="3.40.50.880">
    <property type="match status" value="1"/>
</dbReference>
<sequence>MQVLVVDNYDSFVFNLVQYLGQLGVDAQVWRNDDERLATEGDLAKVAAEFDGVLLSPGPGTPERAGATIPLVRACAAAGTPLLGVCLGHQAIGVAFGGTVDRAPELLHGKTSVVHHADAGVLKGLPDPFTATRYHSLTILPETVPDELEVIGQTDGGVIMAVRHRELPIHGVQFHPESILTEGGHRMLANWLGVCGAAPEERLVAALEAEVARAVAAATTRSSA</sequence>
<evidence type="ECO:0000313" key="4">
    <source>
        <dbReference type="Proteomes" id="UP001635817"/>
    </source>
</evidence>
<organism evidence="3 4">
    <name type="scientific">Mycolicibacterium septicum</name>
    <dbReference type="NCBI Taxonomy" id="98668"/>
    <lineage>
        <taxon>Bacteria</taxon>
        <taxon>Bacillati</taxon>
        <taxon>Actinomycetota</taxon>
        <taxon>Actinomycetes</taxon>
        <taxon>Mycobacteriales</taxon>
        <taxon>Mycobacteriaceae</taxon>
        <taxon>Mycolicibacterium</taxon>
    </lineage>
</organism>
<gene>
    <name evidence="3" type="ORF">ACK4CP_24045</name>
</gene>
<dbReference type="NCBIfam" id="NF005849">
    <property type="entry name" value="PRK07765.1"/>
    <property type="match status" value="1"/>
</dbReference>
<dbReference type="PRINTS" id="PR00097">
    <property type="entry name" value="ANTSNTHASEII"/>
</dbReference>
<dbReference type="PRINTS" id="PR00099">
    <property type="entry name" value="CPSGATASE"/>
</dbReference>
<reference evidence="3 4" key="1">
    <citation type="submission" date="2024-12" db="EMBL/GenBank/DDBJ databases">
        <title>The coexistence of Mycolicibacterium septicum and Mycolicibacterium nivoides in clinical samples.</title>
        <authorList>
            <person name="Wang C."/>
            <person name="Feng Y."/>
            <person name="Zong Z."/>
        </authorList>
    </citation>
    <scope>NUCLEOTIDE SEQUENCE [LARGE SCALE GENOMIC DNA]</scope>
    <source>
        <strain evidence="3 4">120310</strain>
    </source>
</reference>
<dbReference type="PROSITE" id="PS51273">
    <property type="entry name" value="GATASE_TYPE_1"/>
    <property type="match status" value="1"/>
</dbReference>
<dbReference type="Proteomes" id="UP001635817">
    <property type="component" value="Unassembled WGS sequence"/>
</dbReference>
<accession>A0ABW9M2V7</accession>
<name>A0ABW9M2V7_9MYCO</name>
<dbReference type="InterPro" id="IPR006221">
    <property type="entry name" value="TrpG/PapA_dom"/>
</dbReference>
<protein>
    <submittedName>
        <fullName evidence="3">Aminodeoxychorismate/anthranilate synthase component II</fullName>
    </submittedName>
</protein>
<dbReference type="InterPro" id="IPR050472">
    <property type="entry name" value="Anth_synth/Amidotransfase"/>
</dbReference>
<dbReference type="EMBL" id="JBKBDE010000009">
    <property type="protein sequence ID" value="MFN6553483.1"/>
    <property type="molecule type" value="Genomic_DNA"/>
</dbReference>
<dbReference type="SUPFAM" id="SSF52317">
    <property type="entry name" value="Class I glutamine amidotransferase-like"/>
    <property type="match status" value="1"/>
</dbReference>
<dbReference type="CDD" id="cd01743">
    <property type="entry name" value="GATase1_Anthranilate_Synthase"/>
    <property type="match status" value="1"/>
</dbReference>
<dbReference type="PANTHER" id="PTHR43418:SF4">
    <property type="entry name" value="MULTIFUNCTIONAL TRYPTOPHAN BIOSYNTHESIS PROTEIN"/>
    <property type="match status" value="1"/>
</dbReference>
<keyword evidence="4" id="KW-1185">Reference proteome</keyword>
<evidence type="ECO:0000313" key="3">
    <source>
        <dbReference type="EMBL" id="MFN6553483.1"/>
    </source>
</evidence>
<evidence type="ECO:0000256" key="1">
    <source>
        <dbReference type="ARBA" id="ARBA00022962"/>
    </source>
</evidence>
<dbReference type="InterPro" id="IPR029062">
    <property type="entry name" value="Class_I_gatase-like"/>
</dbReference>
<proteinExistence type="predicted"/>
<dbReference type="Pfam" id="PF00117">
    <property type="entry name" value="GATase"/>
    <property type="match status" value="1"/>
</dbReference>